<dbReference type="RefSeq" id="WP_161925805.1">
    <property type="nucleotide sequence ID" value="NZ_BJOU01000001.1"/>
</dbReference>
<feature type="transmembrane region" description="Helical" evidence="1">
    <location>
        <begin position="22"/>
        <end position="40"/>
    </location>
</feature>
<feature type="transmembrane region" description="Helical" evidence="1">
    <location>
        <begin position="355"/>
        <end position="373"/>
    </location>
</feature>
<feature type="transmembrane region" description="Helical" evidence="1">
    <location>
        <begin position="385"/>
        <end position="409"/>
    </location>
</feature>
<feature type="transmembrane region" description="Helical" evidence="1">
    <location>
        <begin position="507"/>
        <end position="529"/>
    </location>
</feature>
<keyword evidence="4" id="KW-1185">Reference proteome</keyword>
<proteinExistence type="predicted"/>
<keyword evidence="1" id="KW-0472">Membrane</keyword>
<feature type="transmembrane region" description="Helical" evidence="1">
    <location>
        <begin position="483"/>
        <end position="500"/>
    </location>
</feature>
<dbReference type="PANTHER" id="PTHR12147:SF26">
    <property type="entry name" value="PEPTIDASE M28 DOMAIN-CONTAINING PROTEIN"/>
    <property type="match status" value="1"/>
</dbReference>
<dbReference type="Gene3D" id="3.40.630.10">
    <property type="entry name" value="Zn peptidases"/>
    <property type="match status" value="1"/>
</dbReference>
<dbReference type="InterPro" id="IPR007484">
    <property type="entry name" value="Peptidase_M28"/>
</dbReference>
<dbReference type="InterPro" id="IPR045175">
    <property type="entry name" value="M28_fam"/>
</dbReference>
<dbReference type="GO" id="GO:0006508">
    <property type="term" value="P:proteolysis"/>
    <property type="evidence" value="ECO:0007669"/>
    <property type="project" value="InterPro"/>
</dbReference>
<dbReference type="AlphaFoldDB" id="A0A7M3SUJ2"/>
<dbReference type="OrthoDB" id="9778250at2"/>
<dbReference type="EMBL" id="BJOU01000001">
    <property type="protein sequence ID" value="GED96316.1"/>
    <property type="molecule type" value="Genomic_DNA"/>
</dbReference>
<evidence type="ECO:0000256" key="1">
    <source>
        <dbReference type="SAM" id="Phobius"/>
    </source>
</evidence>
<dbReference type="SUPFAM" id="SSF53187">
    <property type="entry name" value="Zn-dependent exopeptidases"/>
    <property type="match status" value="1"/>
</dbReference>
<name>A0A7M3SUJ2_9ACTN</name>
<reference evidence="4" key="1">
    <citation type="submission" date="2019-06" db="EMBL/GenBank/DDBJ databases">
        <title>Gordonia isolated from sludge of a wastewater treatment plant.</title>
        <authorList>
            <person name="Tamura T."/>
            <person name="Aoyama K."/>
            <person name="Kang Y."/>
            <person name="Saito S."/>
            <person name="Akiyama N."/>
            <person name="Yazawa K."/>
            <person name="Gonoi T."/>
            <person name="Mikami Y."/>
        </authorList>
    </citation>
    <scope>NUCLEOTIDE SEQUENCE [LARGE SCALE GENOMIC DNA]</scope>
    <source>
        <strain evidence="4">NBRC 107697</strain>
    </source>
</reference>
<evidence type="ECO:0000259" key="2">
    <source>
        <dbReference type="Pfam" id="PF04389"/>
    </source>
</evidence>
<gene>
    <name evidence="3" type="ORF">nbrc107697_03550</name>
</gene>
<dbReference type="GO" id="GO:0008235">
    <property type="term" value="F:metalloexopeptidase activity"/>
    <property type="evidence" value="ECO:0007669"/>
    <property type="project" value="InterPro"/>
</dbReference>
<keyword evidence="3" id="KW-0378">Hydrolase</keyword>
<accession>A0A7M3SUJ2</accession>
<sequence length="797" mass="82893">MTDTDAQAAITAADIRPVLGRAGGLVGIVVLLAVALLSIWDQRPPAPAPVDAPPTQFSAERALRLIDEIAVRPHPVATAEHARVRDRLVAELVTLGLAPTVHRSTGIPPASIDKLTGLVPVSRVDNIVAVINGTNPTGKLVLAAHYDSVPSGPGANDDGAGVAAVLEVVRALKQAGPPRNDVVVLLTDGEEIGLLGAEAYVRDHPLGAGRAVVLNHEARGSSGPTVMFRTSPGAAALTGLYADVVPHPAADSTNAAAFRVLPNLTDFTAFEDGGFAGLDSAYVRGSAYYHSRADMPANVGRGSLQQMGENSLAVARVLAGADLVRYSPARDEARGPDTVYFRIPPRTLIHVDARWAWVLLVVAVVLALGVIGLSRIRGMTTWWTVVVAAGAVALLLVATVIAGLAYWWVLTRIRPEFAVLPTATPWNPFWLQLGAVAVAGVVTAFWYPVVRHFGVWTLWCGALVVLTLVGVAAVAVWPQMAPVLVPAPFAALGGLGAVALGTPMRRAAALTVGLVPTAVLLAAVGWGTFDLGLSLGMVVALPLIMLSVVLALPLLALPFRTQTLPATGLKRPWLPSIRFGAPTAVAVIAATVLGIAVNAPGAGHMTPTRLSYVLNADTGRAQWVVPVGGDAPRSVDSWAAGYVGTEEVPIPVPDPAGSSARVGPARAVDLAAPTLRVVGDSTSGTVRTVRVAVASPRGAEGMILAVDDADGRVKRMVAAGREVVPKPGHGIVGVHLFAMPGPVEVELAFTAGAPLRVRLADVDRLPDALAELPGFSPPPDRYYLGHSRRTVVIDRRL</sequence>
<keyword evidence="3" id="KW-0031">Aminopeptidase</keyword>
<organism evidence="3 4">
    <name type="scientific">Gordonia crocea</name>
    <dbReference type="NCBI Taxonomy" id="589162"/>
    <lineage>
        <taxon>Bacteria</taxon>
        <taxon>Bacillati</taxon>
        <taxon>Actinomycetota</taxon>
        <taxon>Actinomycetes</taxon>
        <taxon>Mycobacteriales</taxon>
        <taxon>Gordoniaceae</taxon>
        <taxon>Gordonia</taxon>
    </lineage>
</organism>
<feature type="transmembrane region" description="Helical" evidence="1">
    <location>
        <begin position="429"/>
        <end position="449"/>
    </location>
</feature>
<keyword evidence="1" id="KW-0812">Transmembrane</keyword>
<dbReference type="Proteomes" id="UP000444980">
    <property type="component" value="Unassembled WGS sequence"/>
</dbReference>
<evidence type="ECO:0000313" key="4">
    <source>
        <dbReference type="Proteomes" id="UP000444980"/>
    </source>
</evidence>
<dbReference type="Pfam" id="PF04389">
    <property type="entry name" value="Peptidase_M28"/>
    <property type="match status" value="1"/>
</dbReference>
<feature type="domain" description="Peptidase M28" evidence="2">
    <location>
        <begin position="126"/>
        <end position="314"/>
    </location>
</feature>
<protein>
    <submittedName>
        <fullName evidence="3">Aminopeptidase</fullName>
    </submittedName>
</protein>
<comment type="caution">
    <text evidence="3">The sequence shown here is derived from an EMBL/GenBank/DDBJ whole genome shotgun (WGS) entry which is preliminary data.</text>
</comment>
<keyword evidence="3" id="KW-0645">Protease</keyword>
<evidence type="ECO:0000313" key="3">
    <source>
        <dbReference type="EMBL" id="GED96316.1"/>
    </source>
</evidence>
<dbReference type="PANTHER" id="PTHR12147">
    <property type="entry name" value="METALLOPEPTIDASE M28 FAMILY MEMBER"/>
    <property type="match status" value="1"/>
</dbReference>
<feature type="transmembrane region" description="Helical" evidence="1">
    <location>
        <begin position="535"/>
        <end position="559"/>
    </location>
</feature>
<dbReference type="GO" id="GO:0004177">
    <property type="term" value="F:aminopeptidase activity"/>
    <property type="evidence" value="ECO:0007669"/>
    <property type="project" value="UniProtKB-KW"/>
</dbReference>
<feature type="transmembrane region" description="Helical" evidence="1">
    <location>
        <begin position="579"/>
        <end position="599"/>
    </location>
</feature>
<keyword evidence="1" id="KW-1133">Transmembrane helix</keyword>
<feature type="transmembrane region" description="Helical" evidence="1">
    <location>
        <begin position="456"/>
        <end position="477"/>
    </location>
</feature>